<reference evidence="2" key="1">
    <citation type="submission" date="2015-11" db="EMBL/GenBank/DDBJ databases">
        <title>De novo transcriptome assembly of four potential Pierce s Disease insect vectors from Arizona vineyards.</title>
        <authorList>
            <person name="Tassone E.E."/>
        </authorList>
    </citation>
    <scope>NUCLEOTIDE SEQUENCE</scope>
</reference>
<dbReference type="EMBL" id="GEBQ01032229">
    <property type="protein sequence ID" value="JAT07748.1"/>
    <property type="molecule type" value="Transcribed_RNA"/>
</dbReference>
<organism evidence="2">
    <name type="scientific">Graphocephala atropunctata</name>
    <dbReference type="NCBI Taxonomy" id="36148"/>
    <lineage>
        <taxon>Eukaryota</taxon>
        <taxon>Metazoa</taxon>
        <taxon>Ecdysozoa</taxon>
        <taxon>Arthropoda</taxon>
        <taxon>Hexapoda</taxon>
        <taxon>Insecta</taxon>
        <taxon>Pterygota</taxon>
        <taxon>Neoptera</taxon>
        <taxon>Paraneoptera</taxon>
        <taxon>Hemiptera</taxon>
        <taxon>Auchenorrhyncha</taxon>
        <taxon>Membracoidea</taxon>
        <taxon>Cicadellidae</taxon>
        <taxon>Cicadellinae</taxon>
        <taxon>Cicadellini</taxon>
        <taxon>Graphocephala</taxon>
    </lineage>
</organism>
<feature type="coiled-coil region" evidence="1">
    <location>
        <begin position="76"/>
        <end position="103"/>
    </location>
</feature>
<dbReference type="AlphaFoldDB" id="A0A1B6K8H4"/>
<gene>
    <name evidence="2" type="ORF">g.51453</name>
</gene>
<evidence type="ECO:0000256" key="1">
    <source>
        <dbReference type="SAM" id="Coils"/>
    </source>
</evidence>
<name>A0A1B6K8H4_9HEMI</name>
<accession>A0A1B6K8H4</accession>
<sequence>SENETNEMCYLSPKVLVSTGAQTENSDINIIDIELFKDLSDQLKVYEQALSDKEIITMQLKDTIDELKETAVFSQLRDTEFQLNALTDKCIHLEKELMEAKRIPSDFHMQILKDE</sequence>
<proteinExistence type="predicted"/>
<keyword evidence="1" id="KW-0175">Coiled coil</keyword>
<feature type="non-terminal residue" evidence="2">
    <location>
        <position position="1"/>
    </location>
</feature>
<feature type="non-terminal residue" evidence="2">
    <location>
        <position position="115"/>
    </location>
</feature>
<protein>
    <submittedName>
        <fullName evidence="2">Uncharacterized protein</fullName>
    </submittedName>
</protein>
<evidence type="ECO:0000313" key="2">
    <source>
        <dbReference type="EMBL" id="JAT07748.1"/>
    </source>
</evidence>